<keyword evidence="2" id="KW-0614">Plasmid</keyword>
<dbReference type="HOGENOM" id="CLU_879175_0_0_0"/>
<organism evidence="2 3">
    <name type="scientific">Deinococcus geothermalis (strain DSM 11300 / CIP 105573 / AG-3a)</name>
    <dbReference type="NCBI Taxonomy" id="319795"/>
    <lineage>
        <taxon>Bacteria</taxon>
        <taxon>Thermotogati</taxon>
        <taxon>Deinococcota</taxon>
        <taxon>Deinococci</taxon>
        <taxon>Deinococcales</taxon>
        <taxon>Deinococcaceae</taxon>
        <taxon>Deinococcus</taxon>
    </lineage>
</organism>
<feature type="region of interest" description="Disordered" evidence="1">
    <location>
        <begin position="296"/>
        <end position="316"/>
    </location>
</feature>
<sequence>MPPQLVQGKLRPDLFNELLNGSLSTRVAYLRADLCPCSAERGLGNSDPKCPVCEGLGYTWEDVTPAITQTHTLTRDPLPGYEDRERLPNPGAEIVEIVDEHGTPWPLEDVTVMPDGRVRWTGEAPPQFTLYTVTTSSATLRAGVQSVMSRREYQVRGEYDVLDLSMTLDRRLSDGITLNPAWDCGEGDRFVLLDAWRRHAQRLKRGQSGPEGDATVYRNMRDLTVSSIEGGARRVWQPGEDYTFRDGRILWQPGRGPKPGQSYAVQGQANPEYYVFKALPQLRQQDGQELPRSILLKGFENAPNRRPAEPVAPPRR</sequence>
<name>A8ZRI2_DEIGD</name>
<dbReference type="AlphaFoldDB" id="A8ZRI2"/>
<gene>
    <name evidence="2" type="ORF">Dgeo_3050</name>
</gene>
<dbReference type="EMBL" id="CP000856">
    <property type="protein sequence ID" value="ABW35091.1"/>
    <property type="molecule type" value="Genomic_DNA"/>
</dbReference>
<dbReference type="Proteomes" id="UP000002431">
    <property type="component" value="Plasmid pDGEO02"/>
</dbReference>
<accession>A8ZRI2</accession>
<dbReference type="RefSeq" id="WP_012173296.1">
    <property type="nucleotide sequence ID" value="NC_009939.1"/>
</dbReference>
<dbReference type="KEGG" id="dge:Dgeo_3050"/>
<evidence type="ECO:0000256" key="1">
    <source>
        <dbReference type="SAM" id="MobiDB-lite"/>
    </source>
</evidence>
<reference evidence="2" key="1">
    <citation type="submission" date="2007-10" db="EMBL/GenBank/DDBJ databases">
        <title>Complete sequence of Plasmid2 pDGEO02 of Deinococcus geothermalis DSM 11300.</title>
        <authorList>
            <consortium name="US DOE Joint Genome Institute"/>
            <person name="Copeland A."/>
            <person name="Lucas S."/>
            <person name="Lapidus A."/>
            <person name="Barry K."/>
            <person name="Detter J.C."/>
            <person name="Glavina del Rio T."/>
            <person name="Hammon N."/>
            <person name="Israni S."/>
            <person name="Dalin E."/>
            <person name="Tice H."/>
            <person name="Pitluck S."/>
            <person name="Brettin T."/>
            <person name="Bruce D."/>
            <person name="Han C."/>
            <person name="Tapia R."/>
            <person name="Saunders E."/>
            <person name="Gilna P."/>
            <person name="Schmutz J."/>
            <person name="Larimer F."/>
            <person name="Land M."/>
            <person name="Hauser L."/>
            <person name="Kyrpides N."/>
            <person name="Kim E."/>
            <person name="Daly M.J."/>
            <person name="Fredrickson J.K."/>
            <person name="Makarova K.S."/>
            <person name="Gaidamakova E.K."/>
            <person name="Zhai M."/>
            <person name="Richardson P."/>
        </authorList>
    </citation>
    <scope>NUCLEOTIDE SEQUENCE [LARGE SCALE GENOMIC DNA]</scope>
    <source>
        <strain evidence="2">DSM 11300</strain>
        <plasmid evidence="2">pDGEO02</plasmid>
    </source>
</reference>
<evidence type="ECO:0000313" key="2">
    <source>
        <dbReference type="EMBL" id="ABW35091.1"/>
    </source>
</evidence>
<protein>
    <submittedName>
        <fullName evidence="2">Uncharacterized protein</fullName>
    </submittedName>
</protein>
<keyword evidence="3" id="KW-1185">Reference proteome</keyword>
<evidence type="ECO:0000313" key="3">
    <source>
        <dbReference type="Proteomes" id="UP000002431"/>
    </source>
</evidence>
<geneLocation type="plasmid" evidence="2 3">
    <name>pDGEO02</name>
</geneLocation>
<proteinExistence type="predicted"/>